<evidence type="ECO:0000256" key="3">
    <source>
        <dbReference type="ARBA" id="ARBA00022448"/>
    </source>
</evidence>
<evidence type="ECO:0000256" key="1">
    <source>
        <dbReference type="ARBA" id="ARBA00004571"/>
    </source>
</evidence>
<feature type="region of interest" description="Disordered" evidence="15">
    <location>
        <begin position="30"/>
        <end position="138"/>
    </location>
</feature>
<dbReference type="PANTHER" id="PTHR33619">
    <property type="entry name" value="POLYSACCHARIDE EXPORT PROTEIN GFCE-RELATED"/>
    <property type="match status" value="1"/>
</dbReference>
<dbReference type="PANTHER" id="PTHR33619:SF3">
    <property type="entry name" value="POLYSACCHARIDE EXPORT PROTEIN GFCE-RELATED"/>
    <property type="match status" value="1"/>
</dbReference>
<reference evidence="21 22" key="1">
    <citation type="submission" date="2019-06" db="EMBL/GenBank/DDBJ databases">
        <title>Spirosoma utsteinense sp. nov. isolated from Antarctic ice-free soils.</title>
        <authorList>
            <person name="Tahon G."/>
        </authorList>
    </citation>
    <scope>NUCLEOTIDE SEQUENCE [LARGE SCALE GENOMIC DNA]</scope>
    <source>
        <strain evidence="21 22">LMG 31447</strain>
    </source>
</reference>
<evidence type="ECO:0000313" key="22">
    <source>
        <dbReference type="Proteomes" id="UP000700732"/>
    </source>
</evidence>
<dbReference type="Pfam" id="PF10531">
    <property type="entry name" value="SLBB"/>
    <property type="match status" value="4"/>
</dbReference>
<keyword evidence="22" id="KW-1185">Reference proteome</keyword>
<keyword evidence="9" id="KW-0406">Ion transport</keyword>
<keyword evidence="6 16" id="KW-0812">Transmembrane</keyword>
<dbReference type="InterPro" id="IPR019554">
    <property type="entry name" value="Soluble_ligand-bd"/>
</dbReference>
<keyword evidence="14" id="KW-0449">Lipoprotein</keyword>
<evidence type="ECO:0000256" key="14">
    <source>
        <dbReference type="ARBA" id="ARBA00023288"/>
    </source>
</evidence>
<keyword evidence="5" id="KW-0762">Sugar transport</keyword>
<dbReference type="RefSeq" id="WP_235985410.1">
    <property type="nucleotide sequence ID" value="NZ_VFIA01000012.1"/>
</dbReference>
<feature type="compositionally biased region" description="Polar residues" evidence="15">
    <location>
        <begin position="86"/>
        <end position="108"/>
    </location>
</feature>
<evidence type="ECO:0000256" key="17">
    <source>
        <dbReference type="SAM" id="SignalP"/>
    </source>
</evidence>
<evidence type="ECO:0000256" key="11">
    <source>
        <dbReference type="ARBA" id="ARBA00023136"/>
    </source>
</evidence>
<proteinExistence type="inferred from homology"/>
<keyword evidence="16" id="KW-1133">Transmembrane helix</keyword>
<dbReference type="EMBL" id="VFIA01000012">
    <property type="protein sequence ID" value="MBC3791943.1"/>
    <property type="molecule type" value="Genomic_DNA"/>
</dbReference>
<dbReference type="Pfam" id="PF22461">
    <property type="entry name" value="SLBB_2"/>
    <property type="match status" value="1"/>
</dbReference>
<evidence type="ECO:0000256" key="16">
    <source>
        <dbReference type="SAM" id="Phobius"/>
    </source>
</evidence>
<evidence type="ECO:0000313" key="21">
    <source>
        <dbReference type="EMBL" id="MBC3791943.1"/>
    </source>
</evidence>
<evidence type="ECO:0000256" key="13">
    <source>
        <dbReference type="ARBA" id="ARBA00023237"/>
    </source>
</evidence>
<feature type="domain" description="SLBB" evidence="20">
    <location>
        <begin position="527"/>
        <end position="587"/>
    </location>
</feature>
<feature type="domain" description="Soluble ligand binding" evidence="19">
    <location>
        <begin position="631"/>
        <end position="673"/>
    </location>
</feature>
<keyword evidence="13" id="KW-0998">Cell outer membrane</keyword>
<feature type="domain" description="Soluble ligand binding" evidence="19">
    <location>
        <begin position="271"/>
        <end position="318"/>
    </location>
</feature>
<evidence type="ECO:0000259" key="18">
    <source>
        <dbReference type="Pfam" id="PF02563"/>
    </source>
</evidence>
<keyword evidence="4" id="KW-1134">Transmembrane beta strand</keyword>
<evidence type="ECO:0000256" key="6">
    <source>
        <dbReference type="ARBA" id="ARBA00022692"/>
    </source>
</evidence>
<evidence type="ECO:0000256" key="10">
    <source>
        <dbReference type="ARBA" id="ARBA00023114"/>
    </source>
</evidence>
<evidence type="ECO:0000259" key="20">
    <source>
        <dbReference type="Pfam" id="PF22461"/>
    </source>
</evidence>
<feature type="compositionally biased region" description="Low complexity" evidence="15">
    <location>
        <begin position="67"/>
        <end position="81"/>
    </location>
</feature>
<dbReference type="InterPro" id="IPR049712">
    <property type="entry name" value="Poly_export"/>
</dbReference>
<comment type="subcellular location">
    <subcellularLocation>
        <location evidence="1">Cell outer membrane</location>
        <topology evidence="1">Multi-pass membrane protein</topology>
    </subcellularLocation>
</comment>
<feature type="domain" description="Soluble ligand binding" evidence="19">
    <location>
        <begin position="355"/>
        <end position="399"/>
    </location>
</feature>
<evidence type="ECO:0000256" key="5">
    <source>
        <dbReference type="ARBA" id="ARBA00022597"/>
    </source>
</evidence>
<evidence type="ECO:0000256" key="9">
    <source>
        <dbReference type="ARBA" id="ARBA00023065"/>
    </source>
</evidence>
<accession>A0ABR6W5W2</accession>
<comment type="similarity">
    <text evidence="2">Belongs to the BexD/CtrA/VexA family.</text>
</comment>
<gene>
    <name evidence="21" type="ORF">FH603_2452</name>
</gene>
<evidence type="ECO:0000256" key="12">
    <source>
        <dbReference type="ARBA" id="ARBA00023139"/>
    </source>
</evidence>
<organism evidence="21 22">
    <name type="scientific">Spirosoma utsteinense</name>
    <dbReference type="NCBI Taxonomy" id="2585773"/>
    <lineage>
        <taxon>Bacteria</taxon>
        <taxon>Pseudomonadati</taxon>
        <taxon>Bacteroidota</taxon>
        <taxon>Cytophagia</taxon>
        <taxon>Cytophagales</taxon>
        <taxon>Cytophagaceae</taxon>
        <taxon>Spirosoma</taxon>
    </lineage>
</organism>
<keyword evidence="11 16" id="KW-0472">Membrane</keyword>
<keyword evidence="3" id="KW-0813">Transport</keyword>
<dbReference type="InterPro" id="IPR054765">
    <property type="entry name" value="SLBB_dom"/>
</dbReference>
<evidence type="ECO:0000259" key="19">
    <source>
        <dbReference type="Pfam" id="PF10531"/>
    </source>
</evidence>
<feature type="chain" id="PRO_5045556137" evidence="17">
    <location>
        <begin position="27"/>
        <end position="856"/>
    </location>
</feature>
<evidence type="ECO:0000256" key="15">
    <source>
        <dbReference type="SAM" id="MobiDB-lite"/>
    </source>
</evidence>
<feature type="compositionally biased region" description="Polar residues" evidence="15">
    <location>
        <begin position="122"/>
        <end position="134"/>
    </location>
</feature>
<keyword evidence="8" id="KW-0625">Polysaccharide transport</keyword>
<dbReference type="Proteomes" id="UP000700732">
    <property type="component" value="Unassembled WGS sequence"/>
</dbReference>
<keyword evidence="12" id="KW-0564">Palmitate</keyword>
<evidence type="ECO:0000256" key="7">
    <source>
        <dbReference type="ARBA" id="ARBA00022729"/>
    </source>
</evidence>
<feature type="domain" description="Polysaccharide export protein N-terminal" evidence="18">
    <location>
        <begin position="178"/>
        <end position="246"/>
    </location>
</feature>
<feature type="transmembrane region" description="Helical" evidence="16">
    <location>
        <begin position="831"/>
        <end position="852"/>
    </location>
</feature>
<feature type="signal peptide" evidence="17">
    <location>
        <begin position="1"/>
        <end position="26"/>
    </location>
</feature>
<keyword evidence="7 17" id="KW-0732">Signal</keyword>
<sequence length="856" mass="93763">MSPILHKVSLGMATLCLVLNGLTAQAQVAPSSGAGATTSPAAPRGGTAQPSALPAGVNINNLPPSMQRQIQQQTGQGQQPGRNVPTGRTNAQPTNNGVGSPIQDNTGVNRDRQSQEAIDPSDTITNQGPQTTQEQLEDGYEAARIRERNEIRRKIFGSTLFNDPAATNPFQPNITMATPRNYIVGPGDQLNIRLYGFSESDFSQTVTPEGSIYFAQATGIGPVSIAGLSVEQAKDRITSRLATKYVGLRKSQYGPQNTFLEVSLGAIRSIRVTVTGDAIRPGTYTLSSLSTVMNAVYQAGGPNELGSFRKVQLIRNNKVIATLDLYDYLLNGTQRNDYRLQDNDNIRFTTFIQRVEITGTVKRNNIFELLVGETLDRLLFYAGDFASNAYKGRVKVTRLTDRERKVVDVTTPEFKTFVMLDGDVVGVEQLLDRFENQITIEGAVFRPGQYSLDQNKTLRKIISTAEGLKGDAFTGRINIVRTREDLAIENITVNLANILAGTEPDINLQREDQIIIPSRFDLAETAQVSVMGEVNQPNSDLPYMANMTLNDALLRAGGMRESAAASQVEVVRRKKDVDPRSASAQVAEIIRFNVNRDLSINADDNKFVLEPFDQVIVRRSPNYLVQTYANVEGEVILPGSYAIRSKDQKVSDLIGLAGGLTPQAYIEGATLVRRVILSPDEIARQQRSISELANDATRSAVEVDAISPDKPESIGINLKKIMATPGSSEDILLQEGDILRIPKLLETVRIQGEVLLPTTVKYRAGQTFQDYISQSGGFTNKSQRKKAFVVYANGSVDRTRKFMFFNIYPRVEPGSEVVIPRQALSLTPQQILGQATAITSSVMTLILGVLAFRSIR</sequence>
<dbReference type="Gene3D" id="3.10.560.10">
    <property type="entry name" value="Outer membrane lipoprotein wza domain like"/>
    <property type="match status" value="6"/>
</dbReference>
<dbReference type="Pfam" id="PF02563">
    <property type="entry name" value="Poly_export"/>
    <property type="match status" value="1"/>
</dbReference>
<feature type="domain" description="Soluble ligand binding" evidence="19">
    <location>
        <begin position="748"/>
        <end position="790"/>
    </location>
</feature>
<name>A0ABR6W5W2_9BACT</name>
<comment type="caution">
    <text evidence="21">The sequence shown here is derived from an EMBL/GenBank/DDBJ whole genome shotgun (WGS) entry which is preliminary data.</text>
</comment>
<evidence type="ECO:0000256" key="8">
    <source>
        <dbReference type="ARBA" id="ARBA00023047"/>
    </source>
</evidence>
<dbReference type="InterPro" id="IPR003715">
    <property type="entry name" value="Poly_export_N"/>
</dbReference>
<keyword evidence="10" id="KW-0626">Porin</keyword>
<evidence type="ECO:0000256" key="2">
    <source>
        <dbReference type="ARBA" id="ARBA00009450"/>
    </source>
</evidence>
<protein>
    <submittedName>
        <fullName evidence="21">Protein involved in polysaccharide export with SLBB domain</fullName>
    </submittedName>
</protein>
<feature type="compositionally biased region" description="Low complexity" evidence="15">
    <location>
        <begin position="30"/>
        <end position="48"/>
    </location>
</feature>
<evidence type="ECO:0000256" key="4">
    <source>
        <dbReference type="ARBA" id="ARBA00022452"/>
    </source>
</evidence>